<dbReference type="EMBL" id="JBITYG010000010">
    <property type="protein sequence ID" value="MFI9104850.1"/>
    <property type="molecule type" value="Genomic_DNA"/>
</dbReference>
<comment type="caution">
    <text evidence="3">The sequence shown here is derived from an EMBL/GenBank/DDBJ whole genome shotgun (WGS) entry which is preliminary data.</text>
</comment>
<proteinExistence type="predicted"/>
<keyword evidence="2" id="KW-0472">Membrane</keyword>
<feature type="region of interest" description="Disordered" evidence="1">
    <location>
        <begin position="67"/>
        <end position="86"/>
    </location>
</feature>
<keyword evidence="2" id="KW-1133">Transmembrane helix</keyword>
<sequence>MTEHGIDIDTRMLAVGVAVTGVAAVLGLAGTVMIGVTLLNAGRGYVRHMEVPPSELAARAMRQAKAASQAATHAGADAWRSADGSS</sequence>
<accession>A0ABW8CHL7</accession>
<evidence type="ECO:0000313" key="4">
    <source>
        <dbReference type="Proteomes" id="UP001614394"/>
    </source>
</evidence>
<feature type="transmembrane region" description="Helical" evidence="2">
    <location>
        <begin position="12"/>
        <end position="39"/>
    </location>
</feature>
<dbReference type="Proteomes" id="UP001614394">
    <property type="component" value="Unassembled WGS sequence"/>
</dbReference>
<evidence type="ECO:0000313" key="3">
    <source>
        <dbReference type="EMBL" id="MFI9104850.1"/>
    </source>
</evidence>
<evidence type="ECO:0000256" key="1">
    <source>
        <dbReference type="SAM" id="MobiDB-lite"/>
    </source>
</evidence>
<evidence type="ECO:0000256" key="2">
    <source>
        <dbReference type="SAM" id="Phobius"/>
    </source>
</evidence>
<keyword evidence="4" id="KW-1185">Reference proteome</keyword>
<name>A0ABW8CHL7_9ACTN</name>
<keyword evidence="2" id="KW-0812">Transmembrane</keyword>
<protein>
    <submittedName>
        <fullName evidence="3">Uncharacterized protein</fullName>
    </submittedName>
</protein>
<dbReference type="RefSeq" id="WP_399655484.1">
    <property type="nucleotide sequence ID" value="NZ_JBITYG010000010.1"/>
</dbReference>
<organism evidence="3 4">
    <name type="scientific">Streptomyces fildesensis</name>
    <dbReference type="NCBI Taxonomy" id="375757"/>
    <lineage>
        <taxon>Bacteria</taxon>
        <taxon>Bacillati</taxon>
        <taxon>Actinomycetota</taxon>
        <taxon>Actinomycetes</taxon>
        <taxon>Kitasatosporales</taxon>
        <taxon>Streptomycetaceae</taxon>
        <taxon>Streptomyces</taxon>
    </lineage>
</organism>
<gene>
    <name evidence="3" type="ORF">ACIGXA_30475</name>
</gene>
<feature type="compositionally biased region" description="Low complexity" evidence="1">
    <location>
        <begin position="67"/>
        <end position="78"/>
    </location>
</feature>
<reference evidence="3 4" key="1">
    <citation type="submission" date="2024-10" db="EMBL/GenBank/DDBJ databases">
        <title>The Natural Products Discovery Center: Release of the First 8490 Sequenced Strains for Exploring Actinobacteria Biosynthetic Diversity.</title>
        <authorList>
            <person name="Kalkreuter E."/>
            <person name="Kautsar S.A."/>
            <person name="Yang D."/>
            <person name="Bader C.D."/>
            <person name="Teijaro C.N."/>
            <person name="Fluegel L."/>
            <person name="Davis C.M."/>
            <person name="Simpson J.R."/>
            <person name="Lauterbach L."/>
            <person name="Steele A.D."/>
            <person name="Gui C."/>
            <person name="Meng S."/>
            <person name="Li G."/>
            <person name="Viehrig K."/>
            <person name="Ye F."/>
            <person name="Su P."/>
            <person name="Kiefer A.F."/>
            <person name="Nichols A."/>
            <person name="Cepeda A.J."/>
            <person name="Yan W."/>
            <person name="Fan B."/>
            <person name="Jiang Y."/>
            <person name="Adhikari A."/>
            <person name="Zheng C.-J."/>
            <person name="Schuster L."/>
            <person name="Cowan T.M."/>
            <person name="Smanski M.J."/>
            <person name="Chevrette M.G."/>
            <person name="De Carvalho L.P.S."/>
            <person name="Shen B."/>
        </authorList>
    </citation>
    <scope>NUCLEOTIDE SEQUENCE [LARGE SCALE GENOMIC DNA]</scope>
    <source>
        <strain evidence="3 4">NPDC053399</strain>
    </source>
</reference>